<dbReference type="InterPro" id="IPR052016">
    <property type="entry name" value="Bact_Sigma-Reg"/>
</dbReference>
<feature type="domain" description="GAF" evidence="2">
    <location>
        <begin position="198"/>
        <end position="357"/>
    </location>
</feature>
<dbReference type="OrthoDB" id="319881at2"/>
<reference evidence="4 5" key="1">
    <citation type="submission" date="2019-01" db="EMBL/GenBank/DDBJ databases">
        <title>Nocardioides guangzhouensis sp. nov., an actinobacterium isolated from soil.</title>
        <authorList>
            <person name="Fu Y."/>
            <person name="Cai Y."/>
            <person name="Lin Z."/>
            <person name="Chen P."/>
        </authorList>
    </citation>
    <scope>NUCLEOTIDE SEQUENCE [LARGE SCALE GENOMIC DNA]</scope>
    <source>
        <strain evidence="4 5">NBRC 105384</strain>
    </source>
</reference>
<dbReference type="GO" id="GO:0016791">
    <property type="term" value="F:phosphatase activity"/>
    <property type="evidence" value="ECO:0007669"/>
    <property type="project" value="TreeGrafter"/>
</dbReference>
<feature type="domain" description="GAF" evidence="2">
    <location>
        <begin position="22"/>
        <end position="177"/>
    </location>
</feature>
<feature type="domain" description="PPM-type phosphatase" evidence="3">
    <location>
        <begin position="375"/>
        <end position="590"/>
    </location>
</feature>
<proteinExistence type="predicted"/>
<dbReference type="Proteomes" id="UP000291189">
    <property type="component" value="Unassembled WGS sequence"/>
</dbReference>
<dbReference type="Pfam" id="PF13185">
    <property type="entry name" value="GAF_2"/>
    <property type="match status" value="1"/>
</dbReference>
<name>A0A4Q5J1I7_9ACTN</name>
<protein>
    <submittedName>
        <fullName evidence="4">GAF domain-containing protein</fullName>
    </submittedName>
</protein>
<dbReference type="Pfam" id="PF07228">
    <property type="entry name" value="SpoIIE"/>
    <property type="match status" value="1"/>
</dbReference>
<dbReference type="PANTHER" id="PTHR43156:SF2">
    <property type="entry name" value="STAGE II SPORULATION PROTEIN E"/>
    <property type="match status" value="1"/>
</dbReference>
<evidence type="ECO:0000259" key="2">
    <source>
        <dbReference type="SMART" id="SM00065"/>
    </source>
</evidence>
<dbReference type="AlphaFoldDB" id="A0A4Q5J1I7"/>
<evidence type="ECO:0000256" key="1">
    <source>
        <dbReference type="ARBA" id="ARBA00022801"/>
    </source>
</evidence>
<dbReference type="EMBL" id="SDPU01000021">
    <property type="protein sequence ID" value="RYU12427.1"/>
    <property type="molecule type" value="Genomic_DNA"/>
</dbReference>
<dbReference type="InterPro" id="IPR003018">
    <property type="entry name" value="GAF"/>
</dbReference>
<dbReference type="Pfam" id="PF01590">
    <property type="entry name" value="GAF"/>
    <property type="match status" value="1"/>
</dbReference>
<dbReference type="InterPro" id="IPR029016">
    <property type="entry name" value="GAF-like_dom_sf"/>
</dbReference>
<dbReference type="SMART" id="SM00331">
    <property type="entry name" value="PP2C_SIG"/>
    <property type="match status" value="1"/>
</dbReference>
<dbReference type="InterPro" id="IPR001932">
    <property type="entry name" value="PPM-type_phosphatase-like_dom"/>
</dbReference>
<dbReference type="SUPFAM" id="SSF55781">
    <property type="entry name" value="GAF domain-like"/>
    <property type="match status" value="2"/>
</dbReference>
<dbReference type="Gene3D" id="3.60.40.10">
    <property type="entry name" value="PPM-type phosphatase domain"/>
    <property type="match status" value="1"/>
</dbReference>
<evidence type="ECO:0000313" key="4">
    <source>
        <dbReference type="EMBL" id="RYU12427.1"/>
    </source>
</evidence>
<organism evidence="4 5">
    <name type="scientific">Nocardioides iriomotensis</name>
    <dbReference type="NCBI Taxonomy" id="715784"/>
    <lineage>
        <taxon>Bacteria</taxon>
        <taxon>Bacillati</taxon>
        <taxon>Actinomycetota</taxon>
        <taxon>Actinomycetes</taxon>
        <taxon>Propionibacteriales</taxon>
        <taxon>Nocardioidaceae</taxon>
        <taxon>Nocardioides</taxon>
    </lineage>
</organism>
<gene>
    <name evidence="4" type="ORF">ETU37_10540</name>
</gene>
<dbReference type="PANTHER" id="PTHR43156">
    <property type="entry name" value="STAGE II SPORULATION PROTEIN E-RELATED"/>
    <property type="match status" value="1"/>
</dbReference>
<evidence type="ECO:0000313" key="5">
    <source>
        <dbReference type="Proteomes" id="UP000291189"/>
    </source>
</evidence>
<dbReference type="SUPFAM" id="SSF81606">
    <property type="entry name" value="PP2C-like"/>
    <property type="match status" value="1"/>
</dbReference>
<comment type="caution">
    <text evidence="4">The sequence shown here is derived from an EMBL/GenBank/DDBJ whole genome shotgun (WGS) entry which is preliminary data.</text>
</comment>
<keyword evidence="5" id="KW-1185">Reference proteome</keyword>
<dbReference type="RefSeq" id="WP_129987259.1">
    <property type="nucleotide sequence ID" value="NZ_SDPU01000021.1"/>
</dbReference>
<sequence length="591" mass="63040">MAERIGEPLDLAVRFRRLAAVTGELLAATTVAEVGEVVVGHLVDAAEATVGSLSVVDGTDLCLVAVRGARDGVAERWARYPLAGTTPAADSVRAGRPLVFSGRAELLAAYPSMELASDGDRTLVCLPLQGNADALGAVTLSWDGNRDVDAAGLEFFAVCADACAQAITRIAAQREVQLREERLQFLADASAELASSLDYEATLNAVARLAVPDFADWCVIQLLVDGQLRPLALAHPDAFTSERILELQERYPPDPDAPRGAYQVIRSGEPELIGDITDDMLAAAATDAEHLQILRDLHFRSAVSAPLRVRDRVLGVISWVTGTSAYRYTSADVEFLEDLARRAAVAIDNAELHSQLRDLASRLQRAVLPARLPQPDGWTVAAHYAAAGRTDAGGDFYDVVVLPDGRIAVFVGDVMGRGVEAASTMAQMRAAIRTLIAQDPAPEEVMDGLDRMFTMFDPEQLVTVVYGLVETAPDGTARLRLVSAGHPSPLLRRADGTSRVLAPSDPLLLGVGGGQRQVTEVDVGHGDIVLMFTDGLIERRDEALDDGEGRLAAAAAGLVADDLAAGLPRVVDQVRDPNRDDDVAILALHRR</sequence>
<dbReference type="Gene3D" id="3.30.450.40">
    <property type="match status" value="2"/>
</dbReference>
<evidence type="ECO:0000259" key="3">
    <source>
        <dbReference type="SMART" id="SM00331"/>
    </source>
</evidence>
<dbReference type="InterPro" id="IPR036457">
    <property type="entry name" value="PPM-type-like_dom_sf"/>
</dbReference>
<keyword evidence="1" id="KW-0378">Hydrolase</keyword>
<accession>A0A4Q5J1I7</accession>
<dbReference type="SMART" id="SM00065">
    <property type="entry name" value="GAF"/>
    <property type="match status" value="2"/>
</dbReference>